<keyword evidence="2" id="KW-1185">Reference proteome</keyword>
<dbReference type="EMBL" id="CP011311">
    <property type="protein sequence ID" value="AKE38774.1"/>
    <property type="molecule type" value="Genomic_DNA"/>
</dbReference>
<dbReference type="AlphaFoldDB" id="A0A0F6TB13"/>
<protein>
    <submittedName>
        <fullName evidence="1">Uncharacterized protein</fullName>
    </submittedName>
</protein>
<dbReference type="HOGENOM" id="CLU_157810_0_0_11"/>
<organism evidence="1 2">
    <name type="scientific">Corynebacterium camporealensis</name>
    <dbReference type="NCBI Taxonomy" id="161896"/>
    <lineage>
        <taxon>Bacteria</taxon>
        <taxon>Bacillati</taxon>
        <taxon>Actinomycetota</taxon>
        <taxon>Actinomycetes</taxon>
        <taxon>Mycobacteriales</taxon>
        <taxon>Corynebacteriaceae</taxon>
        <taxon>Corynebacterium</taxon>
    </lineage>
</organism>
<sequence>MDKLRELTGKGPRLAEIDVDAREVGIDKLRVRTAETMVILETNNTGAALIREIARSGEAVTLKSSESTVHFSPSKQKRLPVRDPKRGWVLALDKELSAALADVPDAGDYEISPALAVVVE</sequence>
<evidence type="ECO:0000313" key="1">
    <source>
        <dbReference type="EMBL" id="AKE38774.1"/>
    </source>
</evidence>
<dbReference type="KEGG" id="ccj:UL81_03995"/>
<accession>A0A0F6TB13</accession>
<dbReference type="Proteomes" id="UP000033566">
    <property type="component" value="Chromosome"/>
</dbReference>
<gene>
    <name evidence="1" type="ORF">UL81_03995</name>
</gene>
<proteinExistence type="predicted"/>
<dbReference type="STRING" id="161896.UL81_03995"/>
<dbReference type="PATRIC" id="fig|161896.4.peg.785"/>
<name>A0A0F6TB13_9CORY</name>
<evidence type="ECO:0000313" key="2">
    <source>
        <dbReference type="Proteomes" id="UP000033566"/>
    </source>
</evidence>
<reference evidence="1 2" key="1">
    <citation type="journal article" date="2015" name="Genome Announc.">
        <title>Complete Genome Sequence of Corynebacterium camporealensis DSM 44610, Isolated from the Milk of a Manchega Sheep with Subclinical Mastitis.</title>
        <authorList>
            <person name="Ruckert C."/>
            <person name="Albersmeier A."/>
            <person name="Winkler A."/>
            <person name="Tauch A."/>
        </authorList>
    </citation>
    <scope>NUCLEOTIDE SEQUENCE [LARGE SCALE GENOMIC DNA]</scope>
    <source>
        <strain evidence="1 2">DSM 44610</strain>
    </source>
</reference>